<evidence type="ECO:0000313" key="2">
    <source>
        <dbReference type="Proteomes" id="UP000265566"/>
    </source>
</evidence>
<dbReference type="Gramene" id="rna30289">
    <property type="protein sequence ID" value="RHN55153.1"/>
    <property type="gene ID" value="gene30289"/>
</dbReference>
<dbReference type="Proteomes" id="UP000265566">
    <property type="component" value="Chromosome 5"/>
</dbReference>
<comment type="caution">
    <text evidence="1">The sequence shown here is derived from an EMBL/GenBank/DDBJ whole genome shotgun (WGS) entry which is preliminary data.</text>
</comment>
<dbReference type="AlphaFoldDB" id="A0A396HRP9"/>
<organism evidence="1 2">
    <name type="scientific">Medicago truncatula</name>
    <name type="common">Barrel medic</name>
    <name type="synonym">Medicago tribuloides</name>
    <dbReference type="NCBI Taxonomy" id="3880"/>
    <lineage>
        <taxon>Eukaryota</taxon>
        <taxon>Viridiplantae</taxon>
        <taxon>Streptophyta</taxon>
        <taxon>Embryophyta</taxon>
        <taxon>Tracheophyta</taxon>
        <taxon>Spermatophyta</taxon>
        <taxon>Magnoliopsida</taxon>
        <taxon>eudicotyledons</taxon>
        <taxon>Gunneridae</taxon>
        <taxon>Pentapetalae</taxon>
        <taxon>rosids</taxon>
        <taxon>fabids</taxon>
        <taxon>Fabales</taxon>
        <taxon>Fabaceae</taxon>
        <taxon>Papilionoideae</taxon>
        <taxon>50 kb inversion clade</taxon>
        <taxon>NPAAA clade</taxon>
        <taxon>Hologalegina</taxon>
        <taxon>IRL clade</taxon>
        <taxon>Trifolieae</taxon>
        <taxon>Medicago</taxon>
    </lineage>
</organism>
<accession>A0A396HRP9</accession>
<dbReference type="EMBL" id="PSQE01000005">
    <property type="protein sequence ID" value="RHN55153.1"/>
    <property type="molecule type" value="Genomic_DNA"/>
</dbReference>
<gene>
    <name evidence="1" type="ORF">MtrunA17_Chr5g0414631</name>
</gene>
<reference evidence="2" key="1">
    <citation type="journal article" date="2018" name="Nat. Plants">
        <title>Whole-genome landscape of Medicago truncatula symbiotic genes.</title>
        <authorList>
            <person name="Pecrix Y."/>
            <person name="Staton S.E."/>
            <person name="Sallet E."/>
            <person name="Lelandais-Briere C."/>
            <person name="Moreau S."/>
            <person name="Carrere S."/>
            <person name="Blein T."/>
            <person name="Jardinaud M.F."/>
            <person name="Latrasse D."/>
            <person name="Zouine M."/>
            <person name="Zahm M."/>
            <person name="Kreplak J."/>
            <person name="Mayjonade B."/>
            <person name="Satge C."/>
            <person name="Perez M."/>
            <person name="Cauet S."/>
            <person name="Marande W."/>
            <person name="Chantry-Darmon C."/>
            <person name="Lopez-Roques C."/>
            <person name="Bouchez O."/>
            <person name="Berard A."/>
            <person name="Debelle F."/>
            <person name="Munos S."/>
            <person name="Bendahmane A."/>
            <person name="Berges H."/>
            <person name="Niebel A."/>
            <person name="Buitink J."/>
            <person name="Frugier F."/>
            <person name="Benhamed M."/>
            <person name="Crespi M."/>
            <person name="Gouzy J."/>
            <person name="Gamas P."/>
        </authorList>
    </citation>
    <scope>NUCLEOTIDE SEQUENCE [LARGE SCALE GENOMIC DNA]</scope>
    <source>
        <strain evidence="2">cv. Jemalong A17</strain>
    </source>
</reference>
<sequence>MPTSFIGAFVSAKNSASTAMKTLWFLFLSGPRLNPTYVLSGTLSKAHKDYGMDLRQDRTRMMTPGRDLDPSVRIRGQPLLVCSQLSLEDYSCTSKDSCPCQGSRAKTLNLHYKY</sequence>
<name>A0A396HRP9_MEDTR</name>
<protein>
    <submittedName>
        <fullName evidence="1">Uncharacterized protein</fullName>
    </submittedName>
</protein>
<proteinExistence type="predicted"/>
<evidence type="ECO:0000313" key="1">
    <source>
        <dbReference type="EMBL" id="RHN55153.1"/>
    </source>
</evidence>